<dbReference type="GO" id="GO:0006412">
    <property type="term" value="P:translation"/>
    <property type="evidence" value="ECO:0007669"/>
    <property type="project" value="InterPro"/>
</dbReference>
<evidence type="ECO:0000313" key="4">
    <source>
        <dbReference type="EMBL" id="KAG2328963.1"/>
    </source>
</evidence>
<reference evidence="4 5" key="1">
    <citation type="submission" date="2020-02" db="EMBL/GenBank/DDBJ databases">
        <authorList>
            <person name="Ma Q."/>
            <person name="Huang Y."/>
            <person name="Song X."/>
            <person name="Pei D."/>
        </authorList>
    </citation>
    <scope>NUCLEOTIDE SEQUENCE [LARGE SCALE GENOMIC DNA]</scope>
    <source>
        <strain evidence="4">Sxm20200214</strain>
        <tissue evidence="4">Leaf</tissue>
    </source>
</reference>
<keyword evidence="2" id="KW-0689">Ribosomal protein</keyword>
<dbReference type="EMBL" id="JAAMPC010000001">
    <property type="protein sequence ID" value="KAG2328963.1"/>
    <property type="molecule type" value="Genomic_DNA"/>
</dbReference>
<evidence type="ECO:0000256" key="1">
    <source>
        <dbReference type="ARBA" id="ARBA00005657"/>
    </source>
</evidence>
<comment type="caution">
    <text evidence="4">The sequence shown here is derived from an EMBL/GenBank/DDBJ whole genome shotgun (WGS) entry which is preliminary data.</text>
</comment>
<keyword evidence="3" id="KW-0687">Ribonucleoprotein</keyword>
<gene>
    <name evidence="4" type="ORF">Bca52824_000143</name>
</gene>
<dbReference type="InterPro" id="IPR006032">
    <property type="entry name" value="Ribosomal_uS12"/>
</dbReference>
<dbReference type="GO" id="GO:1990904">
    <property type="term" value="C:ribonucleoprotein complex"/>
    <property type="evidence" value="ECO:0007669"/>
    <property type="project" value="UniProtKB-KW"/>
</dbReference>
<evidence type="ECO:0000256" key="3">
    <source>
        <dbReference type="ARBA" id="ARBA00023274"/>
    </source>
</evidence>
<evidence type="ECO:0000313" key="5">
    <source>
        <dbReference type="Proteomes" id="UP000886595"/>
    </source>
</evidence>
<dbReference type="GO" id="GO:0003735">
    <property type="term" value="F:structural constituent of ribosome"/>
    <property type="evidence" value="ECO:0007669"/>
    <property type="project" value="InterPro"/>
</dbReference>
<organism evidence="4 5">
    <name type="scientific">Brassica carinata</name>
    <name type="common">Ethiopian mustard</name>
    <name type="synonym">Abyssinian cabbage</name>
    <dbReference type="NCBI Taxonomy" id="52824"/>
    <lineage>
        <taxon>Eukaryota</taxon>
        <taxon>Viridiplantae</taxon>
        <taxon>Streptophyta</taxon>
        <taxon>Embryophyta</taxon>
        <taxon>Tracheophyta</taxon>
        <taxon>Spermatophyta</taxon>
        <taxon>Magnoliopsida</taxon>
        <taxon>eudicotyledons</taxon>
        <taxon>Gunneridae</taxon>
        <taxon>Pentapetalae</taxon>
        <taxon>rosids</taxon>
        <taxon>malvids</taxon>
        <taxon>Brassicales</taxon>
        <taxon>Brassicaceae</taxon>
        <taxon>Brassiceae</taxon>
        <taxon>Brassica</taxon>
    </lineage>
</organism>
<protein>
    <submittedName>
        <fullName evidence="4">Uncharacterized protein</fullName>
    </submittedName>
</protein>
<dbReference type="InterPro" id="IPR012340">
    <property type="entry name" value="NA-bd_OB-fold"/>
</dbReference>
<sequence length="135" mass="15357">MNFVDSNKRFVYDVGAYNSDDDKVTKTRRRSIPILIINALARVSICLFCNLRKPMAVVLLKRVATNGIEAKQPNSLSLIKNGKRLMLFPYVGCLNYIEENVIFVGDILGVRFKVAKVSGVSFWVLFKEKKEKPRS</sequence>
<proteinExistence type="inferred from homology"/>
<accession>A0A8X7WIM9</accession>
<keyword evidence="5" id="KW-1185">Reference proteome</keyword>
<dbReference type="Proteomes" id="UP000886595">
    <property type="component" value="Unassembled WGS sequence"/>
</dbReference>
<dbReference type="AlphaFoldDB" id="A0A8X7WIM9"/>
<evidence type="ECO:0000256" key="2">
    <source>
        <dbReference type="ARBA" id="ARBA00022980"/>
    </source>
</evidence>
<comment type="similarity">
    <text evidence="1">Belongs to the universal ribosomal protein uS12 family.</text>
</comment>
<dbReference type="Pfam" id="PF00164">
    <property type="entry name" value="Ribosom_S12_S23"/>
    <property type="match status" value="1"/>
</dbReference>
<name>A0A8X7WIM9_BRACI</name>
<dbReference type="Gene3D" id="2.40.50.140">
    <property type="entry name" value="Nucleic acid-binding proteins"/>
    <property type="match status" value="1"/>
</dbReference>
<dbReference type="GO" id="GO:0005840">
    <property type="term" value="C:ribosome"/>
    <property type="evidence" value="ECO:0007669"/>
    <property type="project" value="UniProtKB-KW"/>
</dbReference>